<sequence>MMRAIVAPPALSSAALTELKAWLGISRSADDAELVALLRTALEICEGFTGAMPLQSGCEEVLTASGEWQVLSARPVSAITALAALDLAGVRTALATADYEFDIAADGAGRVRLMKPISQTRLVVTYSAGMAADWAGLPDAIRHGLIRLCAHQHRARDDDRKAAAVPPSVVAALWRPWRRMRLA</sequence>
<dbReference type="RefSeq" id="WP_183614874.1">
    <property type="nucleotide sequence ID" value="NZ_JACICY010000013.1"/>
</dbReference>
<name>A0A7W6EXK3_9SPHN</name>
<reference evidence="1 2" key="1">
    <citation type="submission" date="2020-08" db="EMBL/GenBank/DDBJ databases">
        <title>Genomic Encyclopedia of Type Strains, Phase IV (KMG-IV): sequencing the most valuable type-strain genomes for metagenomic binning, comparative biology and taxonomic classification.</title>
        <authorList>
            <person name="Goeker M."/>
        </authorList>
    </citation>
    <scope>NUCLEOTIDE SEQUENCE [LARGE SCALE GENOMIC DNA]</scope>
    <source>
        <strain evidence="1 2">DSM 14552</strain>
    </source>
</reference>
<proteinExistence type="predicted"/>
<comment type="caution">
    <text evidence="1">The sequence shown here is derived from an EMBL/GenBank/DDBJ whole genome shotgun (WGS) entry which is preliminary data.</text>
</comment>
<gene>
    <name evidence="1" type="ORF">GGQ88_003681</name>
</gene>
<keyword evidence="2" id="KW-1185">Reference proteome</keyword>
<dbReference type="NCBIfam" id="TIGR02215">
    <property type="entry name" value="phage_chp_gp8"/>
    <property type="match status" value="1"/>
</dbReference>
<dbReference type="Proteomes" id="UP000562395">
    <property type="component" value="Unassembled WGS sequence"/>
</dbReference>
<dbReference type="Gene3D" id="1.10.3230.30">
    <property type="entry name" value="Phage gp6-like head-tail connector protein"/>
    <property type="match status" value="1"/>
</dbReference>
<protein>
    <submittedName>
        <fullName evidence="1">Putative phiE125 gp8 family phage protein</fullName>
    </submittedName>
</protein>
<evidence type="ECO:0000313" key="2">
    <source>
        <dbReference type="Proteomes" id="UP000562395"/>
    </source>
</evidence>
<organism evidence="1 2">
    <name type="scientific">Novosphingobium hassiacum</name>
    <dbReference type="NCBI Taxonomy" id="173676"/>
    <lineage>
        <taxon>Bacteria</taxon>
        <taxon>Pseudomonadati</taxon>
        <taxon>Pseudomonadota</taxon>
        <taxon>Alphaproteobacteria</taxon>
        <taxon>Sphingomonadales</taxon>
        <taxon>Sphingomonadaceae</taxon>
        <taxon>Novosphingobium</taxon>
    </lineage>
</organism>
<dbReference type="AlphaFoldDB" id="A0A7W6EXK3"/>
<dbReference type="EMBL" id="JACICY010000013">
    <property type="protein sequence ID" value="MBB3862381.1"/>
    <property type="molecule type" value="Genomic_DNA"/>
</dbReference>
<dbReference type="InterPro" id="IPR011738">
    <property type="entry name" value="Phage_CHP"/>
</dbReference>
<evidence type="ECO:0000313" key="1">
    <source>
        <dbReference type="EMBL" id="MBB3862381.1"/>
    </source>
</evidence>
<accession>A0A7W6EXK3</accession>